<keyword evidence="5 12" id="KW-0297">G-protein coupled receptor</keyword>
<evidence type="ECO:0000256" key="12">
    <source>
        <dbReference type="RuleBase" id="RU000688"/>
    </source>
</evidence>
<dbReference type="AlphaFoldDB" id="A0A091EDP5"/>
<evidence type="ECO:0000256" key="9">
    <source>
        <dbReference type="ARBA" id="ARBA00023180"/>
    </source>
</evidence>
<proteinExistence type="inferred from homology"/>
<comment type="similarity">
    <text evidence="12">Belongs to the G-protein coupled receptor 1 family.</text>
</comment>
<keyword evidence="8 12" id="KW-0675">Receptor</keyword>
<dbReference type="InterPro" id="IPR017452">
    <property type="entry name" value="GPCR_Rhodpsn_7TM"/>
</dbReference>
<feature type="transmembrane region" description="Helical" evidence="13">
    <location>
        <begin position="66"/>
        <end position="90"/>
    </location>
</feature>
<dbReference type="CDD" id="cd15192">
    <property type="entry name" value="7tmA_AT1R"/>
    <property type="match status" value="1"/>
</dbReference>
<dbReference type="PRINTS" id="PR00635">
    <property type="entry name" value="ANGIOTENSN1R"/>
</dbReference>
<evidence type="ECO:0000256" key="13">
    <source>
        <dbReference type="RuleBase" id="RU368058"/>
    </source>
</evidence>
<dbReference type="GO" id="GO:0001596">
    <property type="term" value="F:angiotensin type I receptor activity"/>
    <property type="evidence" value="ECO:0007669"/>
    <property type="project" value="UniProtKB-UniRule"/>
</dbReference>
<evidence type="ECO:0000256" key="5">
    <source>
        <dbReference type="ARBA" id="ARBA00023040"/>
    </source>
</evidence>
<evidence type="ECO:0000256" key="8">
    <source>
        <dbReference type="ARBA" id="ARBA00023170"/>
    </source>
</evidence>
<dbReference type="GO" id="GO:0009897">
    <property type="term" value="C:external side of plasma membrane"/>
    <property type="evidence" value="ECO:0007669"/>
    <property type="project" value="TreeGrafter"/>
</dbReference>
<dbReference type="PRINTS" id="PR00237">
    <property type="entry name" value="GPCRRHODOPSN"/>
</dbReference>
<comment type="function">
    <text evidence="13">Receptor for angiotensin II, a vasoconstricting peptide, which acts as a key regulator of blood pressure and sodium retention by the kidney. The activated receptor in turn couples to G-alpha proteins G(q) and thus activates phospholipase C and increases the cytosolic Ca(2+) concentrations, which in turn triggers cellular responses such as stimulation of protein kinase C.</text>
</comment>
<feature type="transmembrane region" description="Helical" evidence="13">
    <location>
        <begin position="201"/>
        <end position="218"/>
    </location>
</feature>
<feature type="transmembrane region" description="Helical" evidence="13">
    <location>
        <begin position="238"/>
        <end position="255"/>
    </location>
</feature>
<dbReference type="GO" id="GO:0019229">
    <property type="term" value="P:regulation of vasoconstriction"/>
    <property type="evidence" value="ECO:0007669"/>
    <property type="project" value="UniProtKB-UniRule"/>
</dbReference>
<dbReference type="Pfam" id="PF00001">
    <property type="entry name" value="7tm_1"/>
    <property type="match status" value="1"/>
</dbReference>
<evidence type="ECO:0000256" key="11">
    <source>
        <dbReference type="ARBA" id="ARBA00046119"/>
    </source>
</evidence>
<evidence type="ECO:0000256" key="4">
    <source>
        <dbReference type="ARBA" id="ARBA00022989"/>
    </source>
</evidence>
<dbReference type="PRINTS" id="PR00241">
    <property type="entry name" value="ANGIOTENSINR"/>
</dbReference>
<keyword evidence="3 12" id="KW-0812">Transmembrane</keyword>
<feature type="transmembrane region" description="Helical" evidence="13">
    <location>
        <begin position="26"/>
        <end position="54"/>
    </location>
</feature>
<accession>A0A091EDP5</accession>
<evidence type="ECO:0000256" key="3">
    <source>
        <dbReference type="ARBA" id="ARBA00022692"/>
    </source>
</evidence>
<keyword evidence="6 13" id="KW-0472">Membrane</keyword>
<evidence type="ECO:0000256" key="2">
    <source>
        <dbReference type="ARBA" id="ARBA00022475"/>
    </source>
</evidence>
<sequence length="359" mass="41133">MIPNYSSEETVKRIHVDCPVSGRHSYIYIMVPTVYSIIFIIGIFGNSLVVIVIYCYMKLKTVASIFLLNLALADLCFLITLPLWAAYTAMEYQWPFGNCLCKLASAGISFNLYASVFLLTCLSIDRYLAIVHPVQSRIRRTMFVARITCVAIWLLAGVASLPVIIHRNIFFAENLNMTVCGFRYESNNTTIRVGLGLSKNLLGFLIPFLIILTSYTLIWKTLKKAYQIQKNKTRNDDIFKMIVAIVFFFFFSWIPHQVFTFLDVLIQLHVITDCKITDIVDTAMPFTICIAYFNNCLNPFFYVFFGKNFKKYFLQLIKYIPPNVSAHPSLTTKMSSLSYRPPENICLHTKKTAGPFNTD</sequence>
<dbReference type="Gene3D" id="1.20.1070.10">
    <property type="entry name" value="Rhodopsin 7-helix transmembrane proteins"/>
    <property type="match status" value="1"/>
</dbReference>
<name>A0A091EDP5_CORBR</name>
<gene>
    <name evidence="15" type="ORF">N302_05895</name>
</gene>
<dbReference type="GO" id="GO:0016493">
    <property type="term" value="F:C-C chemokine receptor activity"/>
    <property type="evidence" value="ECO:0007669"/>
    <property type="project" value="TreeGrafter"/>
</dbReference>
<dbReference type="InterPro" id="IPR000248">
    <property type="entry name" value="ATII_rcpt"/>
</dbReference>
<keyword evidence="10 12" id="KW-0807">Transducer</keyword>
<dbReference type="SMART" id="SM01381">
    <property type="entry name" value="7TM_GPCR_Srsx"/>
    <property type="match status" value="1"/>
</dbReference>
<feature type="transmembrane region" description="Helical" evidence="13">
    <location>
        <begin position="110"/>
        <end position="131"/>
    </location>
</feature>
<keyword evidence="16" id="KW-1185">Reference proteome</keyword>
<evidence type="ECO:0000313" key="16">
    <source>
        <dbReference type="Proteomes" id="UP000052976"/>
    </source>
</evidence>
<dbReference type="STRING" id="85066.A0A091EDP5"/>
<evidence type="ECO:0000313" key="15">
    <source>
        <dbReference type="EMBL" id="KFO54549.1"/>
    </source>
</evidence>
<feature type="transmembrane region" description="Helical" evidence="13">
    <location>
        <begin position="143"/>
        <end position="165"/>
    </location>
</feature>
<dbReference type="GO" id="GO:0030593">
    <property type="term" value="P:neutrophil chemotaxis"/>
    <property type="evidence" value="ECO:0007669"/>
    <property type="project" value="TreeGrafter"/>
</dbReference>
<dbReference type="PANTHER" id="PTHR10489:SF956">
    <property type="entry name" value="TYPE-1 ANGIOTENSIN II RECEPTOR A"/>
    <property type="match status" value="1"/>
</dbReference>
<dbReference type="InterPro" id="IPR000190">
    <property type="entry name" value="ATII_AT1_rcpt"/>
</dbReference>
<keyword evidence="4 13" id="KW-1133">Transmembrane helix</keyword>
<dbReference type="PANTHER" id="PTHR10489">
    <property type="entry name" value="CELL ADHESION MOLECULE"/>
    <property type="match status" value="1"/>
</dbReference>
<protein>
    <recommendedName>
        <fullName evidence="13">Type-1 angiotensin II receptor</fullName>
    </recommendedName>
</protein>
<dbReference type="InterPro" id="IPR050119">
    <property type="entry name" value="CCR1-9-like"/>
</dbReference>
<dbReference type="GO" id="GO:0004945">
    <property type="term" value="F:angiotensin type II receptor activity"/>
    <property type="evidence" value="ECO:0007669"/>
    <property type="project" value="UniProtKB-UniRule"/>
</dbReference>
<keyword evidence="7" id="KW-1015">Disulfide bond</keyword>
<dbReference type="EMBL" id="KK718147">
    <property type="protein sequence ID" value="KFO54549.1"/>
    <property type="molecule type" value="Genomic_DNA"/>
</dbReference>
<dbReference type="PROSITE" id="PS00237">
    <property type="entry name" value="G_PROTEIN_RECEP_F1_1"/>
    <property type="match status" value="1"/>
</dbReference>
<comment type="function">
    <text evidence="11">Receptor for angiotensin II, a vasoconstricting peptide, which acts as a key regulator of blood pressure and sodium retention by the kidney. The activated receptor in turn couples to G-alpha proteins G(q) (GNAQ, GNA11, GNA14 or GNA15) and thus activates phospholipase C and increases the cytosolic Ca(2+) concentrations, which in turn triggers cellular responses such as stimulation of protein kinase C.</text>
</comment>
<dbReference type="PROSITE" id="PS50262">
    <property type="entry name" value="G_PROTEIN_RECEP_F1_2"/>
    <property type="match status" value="1"/>
</dbReference>
<evidence type="ECO:0000256" key="6">
    <source>
        <dbReference type="ARBA" id="ARBA00023136"/>
    </source>
</evidence>
<organism evidence="15 16">
    <name type="scientific">Corvus brachyrhynchos</name>
    <name type="common">American crow</name>
    <dbReference type="NCBI Taxonomy" id="85066"/>
    <lineage>
        <taxon>Eukaryota</taxon>
        <taxon>Metazoa</taxon>
        <taxon>Chordata</taxon>
        <taxon>Craniata</taxon>
        <taxon>Vertebrata</taxon>
        <taxon>Euteleostomi</taxon>
        <taxon>Archelosauria</taxon>
        <taxon>Archosauria</taxon>
        <taxon>Dinosauria</taxon>
        <taxon>Saurischia</taxon>
        <taxon>Theropoda</taxon>
        <taxon>Coelurosauria</taxon>
        <taxon>Aves</taxon>
        <taxon>Neognathae</taxon>
        <taxon>Neoaves</taxon>
        <taxon>Telluraves</taxon>
        <taxon>Australaves</taxon>
        <taxon>Passeriformes</taxon>
        <taxon>Corvoidea</taxon>
        <taxon>Corvidae</taxon>
        <taxon>Corvus</taxon>
    </lineage>
</organism>
<feature type="domain" description="G-protein coupled receptors family 1 profile" evidence="14">
    <location>
        <begin position="45"/>
        <end position="302"/>
    </location>
</feature>
<dbReference type="SUPFAM" id="SSF81321">
    <property type="entry name" value="Family A G protein-coupled receptor-like"/>
    <property type="match status" value="1"/>
</dbReference>
<evidence type="ECO:0000259" key="14">
    <source>
        <dbReference type="PROSITE" id="PS50262"/>
    </source>
</evidence>
<dbReference type="Proteomes" id="UP000052976">
    <property type="component" value="Unassembled WGS sequence"/>
</dbReference>
<dbReference type="GO" id="GO:0007204">
    <property type="term" value="P:positive regulation of cytosolic calcium ion concentration"/>
    <property type="evidence" value="ECO:0007669"/>
    <property type="project" value="TreeGrafter"/>
</dbReference>
<keyword evidence="2 13" id="KW-1003">Cell membrane</keyword>
<evidence type="ECO:0000256" key="7">
    <source>
        <dbReference type="ARBA" id="ARBA00023157"/>
    </source>
</evidence>
<dbReference type="GO" id="GO:0019722">
    <property type="term" value="P:calcium-mediated signaling"/>
    <property type="evidence" value="ECO:0007669"/>
    <property type="project" value="TreeGrafter"/>
</dbReference>
<comment type="subcellular location">
    <subcellularLocation>
        <location evidence="1 13">Cell membrane</location>
        <topology evidence="1 13">Multi-pass membrane protein</topology>
    </subcellularLocation>
</comment>
<feature type="transmembrane region" description="Helical" evidence="13">
    <location>
        <begin position="283"/>
        <end position="305"/>
    </location>
</feature>
<keyword evidence="9" id="KW-0325">Glycoprotein</keyword>
<evidence type="ECO:0000256" key="1">
    <source>
        <dbReference type="ARBA" id="ARBA00004651"/>
    </source>
</evidence>
<evidence type="ECO:0000256" key="10">
    <source>
        <dbReference type="ARBA" id="ARBA00023224"/>
    </source>
</evidence>
<dbReference type="FunFam" id="1.20.1070.10:FF:000088">
    <property type="entry name" value="Angiotensin II receptor type 1"/>
    <property type="match status" value="1"/>
</dbReference>
<reference evidence="15 16" key="1">
    <citation type="submission" date="2014-04" db="EMBL/GenBank/DDBJ databases">
        <title>Genome evolution of avian class.</title>
        <authorList>
            <person name="Zhang G."/>
            <person name="Li C."/>
        </authorList>
    </citation>
    <scope>NUCLEOTIDE SEQUENCE [LARGE SCALE GENOMIC DNA]</scope>
    <source>
        <strain evidence="15">BGI_N302</strain>
    </source>
</reference>
<dbReference type="GO" id="GO:0006955">
    <property type="term" value="P:immune response"/>
    <property type="evidence" value="ECO:0007669"/>
    <property type="project" value="TreeGrafter"/>
</dbReference>
<dbReference type="GO" id="GO:0019957">
    <property type="term" value="F:C-C chemokine binding"/>
    <property type="evidence" value="ECO:0007669"/>
    <property type="project" value="TreeGrafter"/>
</dbReference>
<dbReference type="InterPro" id="IPR000276">
    <property type="entry name" value="GPCR_Rhodpsn"/>
</dbReference>